<name>A0ABS6MEH0_9GAMM</name>
<organism evidence="1 2">
    <name type="scientific">Marinobacterium weihaiense</name>
    <dbReference type="NCBI Taxonomy" id="2851016"/>
    <lineage>
        <taxon>Bacteria</taxon>
        <taxon>Pseudomonadati</taxon>
        <taxon>Pseudomonadota</taxon>
        <taxon>Gammaproteobacteria</taxon>
        <taxon>Oceanospirillales</taxon>
        <taxon>Oceanospirillaceae</taxon>
        <taxon>Marinobacterium</taxon>
    </lineage>
</organism>
<proteinExistence type="predicted"/>
<gene>
    <name evidence="1" type="ORF">KTN04_15315</name>
</gene>
<comment type="caution">
    <text evidence="1">The sequence shown here is derived from an EMBL/GenBank/DDBJ whole genome shotgun (WGS) entry which is preliminary data.</text>
</comment>
<reference evidence="1 2" key="1">
    <citation type="submission" date="2021-06" db="EMBL/GenBank/DDBJ databases">
        <title>Bacterium isolated from marine sediment.</title>
        <authorList>
            <person name="Zhu K.-L."/>
            <person name="Du Z.-J."/>
            <person name="Liang Q.-Y."/>
        </authorList>
    </citation>
    <scope>NUCLEOTIDE SEQUENCE [LARGE SCALE GENOMIC DNA]</scope>
    <source>
        <strain evidence="1 2">A346</strain>
    </source>
</reference>
<dbReference type="Proteomes" id="UP000755551">
    <property type="component" value="Unassembled WGS sequence"/>
</dbReference>
<protein>
    <submittedName>
        <fullName evidence="1">Uncharacterized protein</fullName>
    </submittedName>
</protein>
<dbReference type="EMBL" id="JAHQZT010000033">
    <property type="protein sequence ID" value="MBV0934707.1"/>
    <property type="molecule type" value="Genomic_DNA"/>
</dbReference>
<accession>A0ABS6MEH0</accession>
<evidence type="ECO:0000313" key="1">
    <source>
        <dbReference type="EMBL" id="MBV0934707.1"/>
    </source>
</evidence>
<dbReference type="RefSeq" id="WP_217336109.1">
    <property type="nucleotide sequence ID" value="NZ_JAHQZT010000033.1"/>
</dbReference>
<evidence type="ECO:0000313" key="2">
    <source>
        <dbReference type="Proteomes" id="UP000755551"/>
    </source>
</evidence>
<sequence>MSAYLVPRLFKLNQRVPDYINPDGTKGIIGDVVYYKDHEHQFGIEAKLGTIRLTKGEFNEWVVNTESSRWPHIFIGIGTSGIGLCSWAEFRSAYIASVIEKNRGWVPRSLSEGYGPIKSVNMLLPKLPNGKFFPKGADPKDYADLEDSFIKALEKEIAC</sequence>
<keyword evidence="2" id="KW-1185">Reference proteome</keyword>